<dbReference type="InterPro" id="IPR016161">
    <property type="entry name" value="Ald_DH/histidinol_DH"/>
</dbReference>
<evidence type="ECO:0000256" key="4">
    <source>
        <dbReference type="RuleBase" id="RU003345"/>
    </source>
</evidence>
<evidence type="ECO:0000256" key="3">
    <source>
        <dbReference type="PROSITE-ProRule" id="PRU10007"/>
    </source>
</evidence>
<comment type="similarity">
    <text evidence="1 4">Belongs to the aldehyde dehydrogenase family.</text>
</comment>
<dbReference type="PROSITE" id="PS00070">
    <property type="entry name" value="ALDEHYDE_DEHYDR_CYS"/>
    <property type="match status" value="1"/>
</dbReference>
<dbReference type="GO" id="GO:0004030">
    <property type="term" value="F:aldehyde dehydrogenase [NAD(P)+] activity"/>
    <property type="evidence" value="ECO:0007669"/>
    <property type="project" value="UniProtKB-EC"/>
</dbReference>
<dbReference type="Proteomes" id="UP000494115">
    <property type="component" value="Unassembled WGS sequence"/>
</dbReference>
<proteinExistence type="inferred from homology"/>
<organism evidence="6 7">
    <name type="scientific">Pararobbsia alpina</name>
    <dbReference type="NCBI Taxonomy" id="621374"/>
    <lineage>
        <taxon>Bacteria</taxon>
        <taxon>Pseudomonadati</taxon>
        <taxon>Pseudomonadota</taxon>
        <taxon>Betaproteobacteria</taxon>
        <taxon>Burkholderiales</taxon>
        <taxon>Burkholderiaceae</taxon>
        <taxon>Pararobbsia</taxon>
    </lineage>
</organism>
<dbReference type="RefSeq" id="WP_175104547.1">
    <property type="nucleotide sequence ID" value="NZ_CADIKM010000006.1"/>
</dbReference>
<dbReference type="EC" id="1.2.1.5" evidence="6"/>
<dbReference type="SUPFAM" id="SSF53720">
    <property type="entry name" value="ALDH-like"/>
    <property type="match status" value="1"/>
</dbReference>
<evidence type="ECO:0000313" key="6">
    <source>
        <dbReference type="EMBL" id="CAB3785116.1"/>
    </source>
</evidence>
<dbReference type="AlphaFoldDB" id="A0A6S7CQ49"/>
<dbReference type="Pfam" id="PF00171">
    <property type="entry name" value="Aldedh"/>
    <property type="match status" value="1"/>
</dbReference>
<dbReference type="PANTHER" id="PTHR11699">
    <property type="entry name" value="ALDEHYDE DEHYDROGENASE-RELATED"/>
    <property type="match status" value="1"/>
</dbReference>
<feature type="domain" description="Aldehyde dehydrogenase" evidence="5">
    <location>
        <begin position="35"/>
        <end position="494"/>
    </location>
</feature>
<dbReference type="FunFam" id="3.40.605.10:FF:000001">
    <property type="entry name" value="Aldehyde dehydrogenase 1"/>
    <property type="match status" value="1"/>
</dbReference>
<dbReference type="InterPro" id="IPR029510">
    <property type="entry name" value="Ald_DH_CS_GLU"/>
</dbReference>
<dbReference type="FunFam" id="3.40.309.10:FF:000012">
    <property type="entry name" value="Betaine aldehyde dehydrogenase"/>
    <property type="match status" value="1"/>
</dbReference>
<dbReference type="InterPro" id="IPR016160">
    <property type="entry name" value="Ald_DH_CS_CYS"/>
</dbReference>
<protein>
    <submittedName>
        <fullName evidence="6">NADP/NAD-dependent aldehyde dehydrogenase PuuC</fullName>
        <ecNumber evidence="6">1.2.1.5</ecNumber>
    </submittedName>
</protein>
<dbReference type="Gene3D" id="3.40.309.10">
    <property type="entry name" value="Aldehyde Dehydrogenase, Chain A, domain 2"/>
    <property type="match status" value="1"/>
</dbReference>
<evidence type="ECO:0000256" key="1">
    <source>
        <dbReference type="ARBA" id="ARBA00009986"/>
    </source>
</evidence>
<dbReference type="EMBL" id="CADIKM010000006">
    <property type="protein sequence ID" value="CAB3785116.1"/>
    <property type="molecule type" value="Genomic_DNA"/>
</dbReference>
<dbReference type="InterPro" id="IPR015590">
    <property type="entry name" value="Aldehyde_DH_dom"/>
</dbReference>
<gene>
    <name evidence="6" type="primary">puuC</name>
    <name evidence="6" type="ORF">LMG28138_01960</name>
</gene>
<evidence type="ECO:0000256" key="2">
    <source>
        <dbReference type="ARBA" id="ARBA00023002"/>
    </source>
</evidence>
<sequence>MDTKTVKDVQYWKTFAGSLKIDARALIDGQSVDAADGKTFDCVSPIDGKVLAQVADCGEADIDRAVSAARRSFEQGVWAGLNPRKRKAAMLRWAALLRDHADELSVLETLDAGKPIGDTTSVDIPGAIYCIEWFAEAIDKVGGEVAPVDHHLVGLVTREPIGVVAAVVPWNFPLLMASWKFAPALAAGNSVVLKPSEKSPLTAIRVAQLALEAGMPAGVFNVVPGFGATGKLLALHMDVDCLAFTGSTAVGKQIMQCAGQSNLKRVWLELGGKSPNIVLPDCPDLDRAASSAASAIFYNMGEMCTAGSRLLVHRDIKDVFIEKLLAAAASYRPGDPLDPSTSMGAIVDTIQLERVLSYIESGRQQATLLCGGSRALEDSGGYYIEPTVFDVTDPAARIAREEIFGPVLSVLTFDSVDEAIRIANDSEYGLAAAVWTSNLTTAHEVSRRLRAGTVWVNCYDEGGDMNFPFGGYKQSGNGRDKSLHALEKYTELKSTLLRLR</sequence>
<dbReference type="InterPro" id="IPR016162">
    <property type="entry name" value="Ald_DH_N"/>
</dbReference>
<reference evidence="6 7" key="1">
    <citation type="submission" date="2020-04" db="EMBL/GenBank/DDBJ databases">
        <authorList>
            <person name="De Canck E."/>
        </authorList>
    </citation>
    <scope>NUCLEOTIDE SEQUENCE [LARGE SCALE GENOMIC DNA]</scope>
    <source>
        <strain evidence="6 7">LMG 28138</strain>
    </source>
</reference>
<dbReference type="PROSITE" id="PS00687">
    <property type="entry name" value="ALDEHYDE_DEHYDR_GLU"/>
    <property type="match status" value="1"/>
</dbReference>
<name>A0A6S7CQ49_9BURK</name>
<dbReference type="CDD" id="cd07112">
    <property type="entry name" value="ALDH_GABALDH-PuuC"/>
    <property type="match status" value="1"/>
</dbReference>
<keyword evidence="7" id="KW-1185">Reference proteome</keyword>
<evidence type="ECO:0000259" key="5">
    <source>
        <dbReference type="Pfam" id="PF00171"/>
    </source>
</evidence>
<evidence type="ECO:0000313" key="7">
    <source>
        <dbReference type="Proteomes" id="UP000494115"/>
    </source>
</evidence>
<accession>A0A6S7CQ49</accession>
<dbReference type="InterPro" id="IPR016163">
    <property type="entry name" value="Ald_DH_C"/>
</dbReference>
<dbReference type="Gene3D" id="3.40.605.10">
    <property type="entry name" value="Aldehyde Dehydrogenase, Chain A, domain 1"/>
    <property type="match status" value="1"/>
</dbReference>
<feature type="active site" evidence="3">
    <location>
        <position position="269"/>
    </location>
</feature>
<keyword evidence="2 4" id="KW-0560">Oxidoreductase</keyword>